<evidence type="ECO:0008006" key="3">
    <source>
        <dbReference type="Google" id="ProtNLM"/>
    </source>
</evidence>
<gene>
    <name evidence="1" type="ORF">T190115A13A_30044</name>
</gene>
<protein>
    <recommendedName>
        <fullName evidence="3">Lipoprotein</fullName>
    </recommendedName>
</protein>
<organism evidence="1 2">
    <name type="scientific">Tenacibaculum vairaonense</name>
    <dbReference type="NCBI Taxonomy" id="3137860"/>
    <lineage>
        <taxon>Bacteria</taxon>
        <taxon>Pseudomonadati</taxon>
        <taxon>Bacteroidota</taxon>
        <taxon>Flavobacteriia</taxon>
        <taxon>Flavobacteriales</taxon>
        <taxon>Flavobacteriaceae</taxon>
        <taxon>Tenacibaculum</taxon>
    </lineage>
</organism>
<comment type="caution">
    <text evidence="1">The sequence shown here is derived from an EMBL/GenBank/DDBJ whole genome shotgun (WGS) entry which is preliminary data.</text>
</comment>
<reference evidence="1 2" key="1">
    <citation type="submission" date="2024-05" db="EMBL/GenBank/DDBJ databases">
        <authorList>
            <person name="Duchaud E."/>
        </authorList>
    </citation>
    <scope>NUCLEOTIDE SEQUENCE [LARGE SCALE GENOMIC DNA]</scope>
    <source>
        <strain evidence="1">Ena-SAMPLE-TAB-13-05-2024-13:56:06:370-140305</strain>
    </source>
</reference>
<accession>A0ABM9PNA9</accession>
<dbReference type="Proteomes" id="UP001497602">
    <property type="component" value="Unassembled WGS sequence"/>
</dbReference>
<name>A0ABM9PNA9_9FLAO</name>
<evidence type="ECO:0000313" key="1">
    <source>
        <dbReference type="EMBL" id="CAL2107198.1"/>
    </source>
</evidence>
<sequence>MKLRLIHLCFFIIFINISCNSNKDKLFYVDDYNDLVFLANSTNIKEISSKESYLLSDINTLESNFSYKNYGKIYTNENYEVFVIFSKIEIPELQYSAEIKTFNKKTKKVIDSFYLAGYNHDSGELCTGSIDKKLVIKHACDSHEFKIRKRINTFGKIIDITNN</sequence>
<evidence type="ECO:0000313" key="2">
    <source>
        <dbReference type="Proteomes" id="UP001497602"/>
    </source>
</evidence>
<proteinExistence type="predicted"/>
<dbReference type="RefSeq" id="WP_348738856.1">
    <property type="nucleotide sequence ID" value="NZ_CAXJRC010000033.1"/>
</dbReference>
<dbReference type="EMBL" id="CAXJRC010000033">
    <property type="protein sequence ID" value="CAL2107198.1"/>
    <property type="molecule type" value="Genomic_DNA"/>
</dbReference>
<keyword evidence="2" id="KW-1185">Reference proteome</keyword>